<gene>
    <name evidence="1" type="ORF">Vadar_026269</name>
</gene>
<reference evidence="1 2" key="1">
    <citation type="journal article" date="2021" name="Hortic Res">
        <title>High-quality reference genome and annotation aids understanding of berry development for evergreen blueberry (Vaccinium darrowii).</title>
        <authorList>
            <person name="Yu J."/>
            <person name="Hulse-Kemp A.M."/>
            <person name="Babiker E."/>
            <person name="Staton M."/>
        </authorList>
    </citation>
    <scope>NUCLEOTIDE SEQUENCE [LARGE SCALE GENOMIC DNA]</scope>
    <source>
        <strain evidence="2">cv. NJ 8807/NJ 8810</strain>
        <tissue evidence="1">Young leaf</tissue>
    </source>
</reference>
<dbReference type="Proteomes" id="UP000828048">
    <property type="component" value="Chromosome 9"/>
</dbReference>
<keyword evidence="2" id="KW-1185">Reference proteome</keyword>
<protein>
    <submittedName>
        <fullName evidence="1">Uncharacterized protein</fullName>
    </submittedName>
</protein>
<name>A0ACB7ZLY0_9ERIC</name>
<comment type="caution">
    <text evidence="1">The sequence shown here is derived from an EMBL/GenBank/DDBJ whole genome shotgun (WGS) entry which is preliminary data.</text>
</comment>
<evidence type="ECO:0000313" key="1">
    <source>
        <dbReference type="EMBL" id="KAH7866883.1"/>
    </source>
</evidence>
<accession>A0ACB7ZLY0</accession>
<sequence length="127" mass="13972">MQPTAIQPQQQSNILVGRPTLTGLKKRSVGLAAPSSNKSVQIGVISFYLEICRKQNGINEVYLIQDTLISGIGENFIYPNGPIGVRFLYTSIGNEAVREITSFDAKPKNGGRINKLYVALHTLRIQN</sequence>
<organism evidence="1 2">
    <name type="scientific">Vaccinium darrowii</name>
    <dbReference type="NCBI Taxonomy" id="229202"/>
    <lineage>
        <taxon>Eukaryota</taxon>
        <taxon>Viridiplantae</taxon>
        <taxon>Streptophyta</taxon>
        <taxon>Embryophyta</taxon>
        <taxon>Tracheophyta</taxon>
        <taxon>Spermatophyta</taxon>
        <taxon>Magnoliopsida</taxon>
        <taxon>eudicotyledons</taxon>
        <taxon>Gunneridae</taxon>
        <taxon>Pentapetalae</taxon>
        <taxon>asterids</taxon>
        <taxon>Ericales</taxon>
        <taxon>Ericaceae</taxon>
        <taxon>Vaccinioideae</taxon>
        <taxon>Vaccinieae</taxon>
        <taxon>Vaccinium</taxon>
    </lineage>
</organism>
<evidence type="ECO:0000313" key="2">
    <source>
        <dbReference type="Proteomes" id="UP000828048"/>
    </source>
</evidence>
<dbReference type="EMBL" id="CM037159">
    <property type="protein sequence ID" value="KAH7866883.1"/>
    <property type="molecule type" value="Genomic_DNA"/>
</dbReference>
<proteinExistence type="predicted"/>